<organism evidence="2 3">
    <name type="scientific">Maudiozyma barnettii</name>
    <dbReference type="NCBI Taxonomy" id="61262"/>
    <lineage>
        <taxon>Eukaryota</taxon>
        <taxon>Fungi</taxon>
        <taxon>Dikarya</taxon>
        <taxon>Ascomycota</taxon>
        <taxon>Saccharomycotina</taxon>
        <taxon>Saccharomycetes</taxon>
        <taxon>Saccharomycetales</taxon>
        <taxon>Saccharomycetaceae</taxon>
        <taxon>Maudiozyma</taxon>
    </lineage>
</organism>
<accession>A0A8H2VHK3</accession>
<evidence type="ECO:0000313" key="2">
    <source>
        <dbReference type="EMBL" id="CAB4255433.1"/>
    </source>
</evidence>
<gene>
    <name evidence="2" type="ORF">KABA2_06S05280</name>
</gene>
<protein>
    <submittedName>
        <fullName evidence="2">Similar to Saccharomyces cerevisiae YNR045W PET494 Mitochondrial translational activator specific for the COX3 mRNA, acts together with Pet54p and Pet122p</fullName>
    </submittedName>
</protein>
<dbReference type="Proteomes" id="UP000644660">
    <property type="component" value="Unassembled WGS sequence"/>
</dbReference>
<dbReference type="OrthoDB" id="4057244at2759"/>
<name>A0A8H2VHK3_9SACH</name>
<proteinExistence type="predicted"/>
<feature type="transmembrane region" description="Helical" evidence="1">
    <location>
        <begin position="87"/>
        <end position="107"/>
    </location>
</feature>
<keyword evidence="1" id="KW-1133">Transmembrane helix</keyword>
<dbReference type="GeneID" id="64858476"/>
<comment type="caution">
    <text evidence="2">The sequence shown here is derived from an EMBL/GenBank/DDBJ whole genome shotgun (WGS) entry which is preliminary data.</text>
</comment>
<evidence type="ECO:0000313" key="3">
    <source>
        <dbReference type="Proteomes" id="UP000644660"/>
    </source>
</evidence>
<reference evidence="2 3" key="1">
    <citation type="submission" date="2020-05" db="EMBL/GenBank/DDBJ databases">
        <authorList>
            <person name="Casaregola S."/>
            <person name="Devillers H."/>
            <person name="Grondin C."/>
        </authorList>
    </citation>
    <scope>NUCLEOTIDE SEQUENCE [LARGE SCALE GENOMIC DNA]</scope>
    <source>
        <strain evidence="2 3">CLIB 1767</strain>
    </source>
</reference>
<keyword evidence="1" id="KW-0472">Membrane</keyword>
<dbReference type="EMBL" id="CAEFZW010000006">
    <property type="protein sequence ID" value="CAB4255433.1"/>
    <property type="molecule type" value="Genomic_DNA"/>
</dbReference>
<sequence length="547" mass="64638">MFSRNRTNGSWNVIRVSLQRFYTTNRGSYFKLLKFRLRDTESNYIRSLKRNTTSMVSVLRNGNHLHSSLNKGFGNTLWRYFNSPFNVVFMTTNIFAFAGIVAFSTLIDIRHLHNFTKIENSHHQYDQEHQLYTPDNYVLASPSNVRKHMYPMMTTLIPNSLTVPEIPINITDEEIVSTPKSQDKTLEMLQRKVTEKTQELEDMEVDTPFHTYNVEDIEINSKNKRVVDYNSAKIKADLFNMLYSFKIYEDVIVDTQANKHHQKLWFEELLHFRNKHKDVLATGSSKIDPSFRPTVTNFYDAWRTTYQKMEPRGGDLIENFTLPNWSQYPYSLKDSCNKLYENKMGGIDDFKSFYDSIKSNKFKKLIRMWYYDNYKLIKCRQSNDTNVMAQREEFYNELLKDSLHDPPTFVKYASIVLNPHNPRKDILFSKINPDDNQATQQRQHTNNIPVVQVETVLNILQGYLTLQQEKKRTKILNYNNTYLRIVHMIKENGYLTDEGKIGIQLCPDDQVIYSHRKWLSKNRQDPKLYDRLGKDPHILQLLSQITT</sequence>
<evidence type="ECO:0000256" key="1">
    <source>
        <dbReference type="SAM" id="Phobius"/>
    </source>
</evidence>
<dbReference type="AlphaFoldDB" id="A0A8H2VHK3"/>
<keyword evidence="3" id="KW-1185">Reference proteome</keyword>
<keyword evidence="1" id="KW-0812">Transmembrane</keyword>
<dbReference type="RefSeq" id="XP_041407277.1">
    <property type="nucleotide sequence ID" value="XM_041551343.1"/>
</dbReference>